<dbReference type="Pfam" id="PF06580">
    <property type="entry name" value="His_kinase"/>
    <property type="match status" value="1"/>
</dbReference>
<keyword evidence="3" id="KW-0808">Transferase</keyword>
<feature type="transmembrane region" description="Helical" evidence="1">
    <location>
        <begin position="12"/>
        <end position="30"/>
    </location>
</feature>
<evidence type="ECO:0000256" key="1">
    <source>
        <dbReference type="SAM" id="Phobius"/>
    </source>
</evidence>
<evidence type="ECO:0000259" key="2">
    <source>
        <dbReference type="Pfam" id="PF06580"/>
    </source>
</evidence>
<keyword evidence="3" id="KW-0418">Kinase</keyword>
<proteinExistence type="predicted"/>
<sequence>MSPWKPNRMEWITFFALMPFIDVLLNYLLFGERIWSDVKVWLYSFPIIYLQGFCSWYLHIVAMHFYRVRFPFLKQAVYRLLLLFFTHVGLSSLTFVTLFYGYDMLHFLGYVFDGNNLRLAIIAAVALTLIATTAWEAEYMISKWKESLAEKEQLEQMALQYEFETLKSQVNPHFLFNCFNTLSSLITEDPDRAEIFLNDLSKVYRYLLRNNEDGLSTLQNELTFINSYFELLKTRHGDTINLQVEVDRKYHNYLIPSLTLQLLVENAVKHNVISRQSPLSIDIFSMPGNKLAINNNLHRKTQNVHSNKVGLSNIKMKYELLQQQGFKILEDQRNFTVILPLIWNNTGDKHLAFHTQPSVQSSP</sequence>
<evidence type="ECO:0000313" key="4">
    <source>
        <dbReference type="Proteomes" id="UP000628448"/>
    </source>
</evidence>
<feature type="transmembrane region" description="Helical" evidence="1">
    <location>
        <begin position="42"/>
        <end position="66"/>
    </location>
</feature>
<comment type="caution">
    <text evidence="3">The sequence shown here is derived from an EMBL/GenBank/DDBJ whole genome shotgun (WGS) entry which is preliminary data.</text>
</comment>
<dbReference type="GO" id="GO:0000155">
    <property type="term" value="F:phosphorelay sensor kinase activity"/>
    <property type="evidence" value="ECO:0007669"/>
    <property type="project" value="InterPro"/>
</dbReference>
<name>A0A931E6V9_9BACT</name>
<dbReference type="PANTHER" id="PTHR34220">
    <property type="entry name" value="SENSOR HISTIDINE KINASE YPDA"/>
    <property type="match status" value="1"/>
</dbReference>
<reference evidence="3" key="1">
    <citation type="submission" date="2020-11" db="EMBL/GenBank/DDBJ databases">
        <title>Bacterial whole genome sequence for Panacibacter sp. DH6.</title>
        <authorList>
            <person name="Le V."/>
            <person name="Ko S."/>
            <person name="Ahn C.-Y."/>
            <person name="Oh H.-M."/>
        </authorList>
    </citation>
    <scope>NUCLEOTIDE SEQUENCE</scope>
    <source>
        <strain evidence="3">DH6</strain>
    </source>
</reference>
<gene>
    <name evidence="3" type="ORF">I5907_01205</name>
</gene>
<organism evidence="3 4">
    <name type="scientific">Panacibacter microcysteis</name>
    <dbReference type="NCBI Taxonomy" id="2793269"/>
    <lineage>
        <taxon>Bacteria</taxon>
        <taxon>Pseudomonadati</taxon>
        <taxon>Bacteroidota</taxon>
        <taxon>Chitinophagia</taxon>
        <taxon>Chitinophagales</taxon>
        <taxon>Chitinophagaceae</taxon>
        <taxon>Panacibacter</taxon>
    </lineage>
</organism>
<feature type="domain" description="Signal transduction histidine kinase internal region" evidence="2">
    <location>
        <begin position="162"/>
        <end position="239"/>
    </location>
</feature>
<feature type="transmembrane region" description="Helical" evidence="1">
    <location>
        <begin position="78"/>
        <end position="102"/>
    </location>
</feature>
<feature type="transmembrane region" description="Helical" evidence="1">
    <location>
        <begin position="117"/>
        <end position="135"/>
    </location>
</feature>
<dbReference type="GO" id="GO:0016020">
    <property type="term" value="C:membrane"/>
    <property type="evidence" value="ECO:0007669"/>
    <property type="project" value="InterPro"/>
</dbReference>
<dbReference type="RefSeq" id="WP_196988925.1">
    <property type="nucleotide sequence ID" value="NZ_JADWYR010000001.1"/>
</dbReference>
<dbReference type="InterPro" id="IPR010559">
    <property type="entry name" value="Sig_transdc_His_kin_internal"/>
</dbReference>
<keyword evidence="4" id="KW-1185">Reference proteome</keyword>
<protein>
    <submittedName>
        <fullName evidence="3">Histidine kinase</fullName>
    </submittedName>
</protein>
<dbReference type="AlphaFoldDB" id="A0A931E6V9"/>
<accession>A0A931E6V9</accession>
<dbReference type="PANTHER" id="PTHR34220:SF7">
    <property type="entry name" value="SENSOR HISTIDINE KINASE YPDA"/>
    <property type="match status" value="1"/>
</dbReference>
<dbReference type="InterPro" id="IPR050640">
    <property type="entry name" value="Bact_2-comp_sensor_kinase"/>
</dbReference>
<keyword evidence="1" id="KW-0472">Membrane</keyword>
<keyword evidence="1" id="KW-0812">Transmembrane</keyword>
<dbReference type="Proteomes" id="UP000628448">
    <property type="component" value="Unassembled WGS sequence"/>
</dbReference>
<dbReference type="EMBL" id="JADWYR010000001">
    <property type="protein sequence ID" value="MBG9374836.1"/>
    <property type="molecule type" value="Genomic_DNA"/>
</dbReference>
<keyword evidence="1" id="KW-1133">Transmembrane helix</keyword>
<evidence type="ECO:0000313" key="3">
    <source>
        <dbReference type="EMBL" id="MBG9374836.1"/>
    </source>
</evidence>